<reference evidence="2" key="1">
    <citation type="submission" date="2022-11" db="UniProtKB">
        <authorList>
            <consortium name="WormBaseParasite"/>
        </authorList>
    </citation>
    <scope>IDENTIFICATION</scope>
</reference>
<dbReference type="Proteomes" id="UP000887540">
    <property type="component" value="Unplaced"/>
</dbReference>
<evidence type="ECO:0000313" key="1">
    <source>
        <dbReference type="Proteomes" id="UP000887540"/>
    </source>
</evidence>
<evidence type="ECO:0000313" key="2">
    <source>
        <dbReference type="WBParaSite" id="ACRNAN_scaffold345.g22705.t1"/>
    </source>
</evidence>
<accession>A0A914DP98</accession>
<dbReference type="AlphaFoldDB" id="A0A914DP98"/>
<keyword evidence="1" id="KW-1185">Reference proteome</keyword>
<organism evidence="1 2">
    <name type="scientific">Acrobeloides nanus</name>
    <dbReference type="NCBI Taxonomy" id="290746"/>
    <lineage>
        <taxon>Eukaryota</taxon>
        <taxon>Metazoa</taxon>
        <taxon>Ecdysozoa</taxon>
        <taxon>Nematoda</taxon>
        <taxon>Chromadorea</taxon>
        <taxon>Rhabditida</taxon>
        <taxon>Tylenchina</taxon>
        <taxon>Cephalobomorpha</taxon>
        <taxon>Cephaloboidea</taxon>
        <taxon>Cephalobidae</taxon>
        <taxon>Acrobeloides</taxon>
    </lineage>
</organism>
<sequence length="356" mass="41673">MTNSSKEFLDLLPFLERNEVEKCQLVCKNWRQFVENGVSLPLTRIHEVRINDDGSIDAFRYYGSEVTHLKRRAVFVTKSNSFIGKIKKVIFHIKNQPDEKVASFKNCIISRLIAESPLDVRFTKAIKQFLKEDGYPLHVEECNLWIPHSLRRWYGARSSNICSIPTCLPAVLQKLFSIYAKIEVLKLCIIGYDSITHVMQDPDLINKMDDKIKLKLQFHEPLIGPFVSEGEEKMERKKILFSGFLLDQNARPNRHKLKFVEMTGQNFDMVLPIIIKSFKKTSTPNLLFQTVMLTMSKTHRFDANNVRNLLQDQGFRLKEREPEELYQIKRKDGYSFNVKLDEPHEMIIFKIARFKV</sequence>
<protein>
    <submittedName>
        <fullName evidence="2">F-box domain-containing protein</fullName>
    </submittedName>
</protein>
<dbReference type="WBParaSite" id="ACRNAN_scaffold345.g22705.t1">
    <property type="protein sequence ID" value="ACRNAN_scaffold345.g22705.t1"/>
    <property type="gene ID" value="ACRNAN_scaffold345.g22705"/>
</dbReference>
<name>A0A914DP98_9BILA</name>
<proteinExistence type="predicted"/>